<evidence type="ECO:0000256" key="1">
    <source>
        <dbReference type="SAM" id="SignalP"/>
    </source>
</evidence>
<evidence type="ECO:0000313" key="2">
    <source>
        <dbReference type="EMBL" id="GAA0876674.1"/>
    </source>
</evidence>
<keyword evidence="1" id="KW-0732">Signal</keyword>
<proteinExistence type="predicted"/>
<reference evidence="3" key="1">
    <citation type="journal article" date="2019" name="Int. J. Syst. Evol. Microbiol.">
        <title>The Global Catalogue of Microorganisms (GCM) 10K type strain sequencing project: providing services to taxonomists for standard genome sequencing and annotation.</title>
        <authorList>
            <consortium name="The Broad Institute Genomics Platform"/>
            <consortium name="The Broad Institute Genome Sequencing Center for Infectious Disease"/>
            <person name="Wu L."/>
            <person name="Ma J."/>
        </authorList>
    </citation>
    <scope>NUCLEOTIDE SEQUENCE [LARGE SCALE GENOMIC DNA]</scope>
    <source>
        <strain evidence="3">JCM 16083</strain>
    </source>
</reference>
<accession>A0ABP3Y7B8</accession>
<keyword evidence="3" id="KW-1185">Reference proteome</keyword>
<gene>
    <name evidence="2" type="ORF">GCM10009118_30840</name>
</gene>
<comment type="caution">
    <text evidence="2">The sequence shown here is derived from an EMBL/GenBank/DDBJ whole genome shotgun (WGS) entry which is preliminary data.</text>
</comment>
<evidence type="ECO:0008006" key="4">
    <source>
        <dbReference type="Google" id="ProtNLM"/>
    </source>
</evidence>
<dbReference type="RefSeq" id="WP_343790003.1">
    <property type="nucleotide sequence ID" value="NZ_BAAAFH010000022.1"/>
</dbReference>
<name>A0ABP3Y7B8_9FLAO</name>
<organism evidence="2 3">
    <name type="scientific">Wandonia haliotis</name>
    <dbReference type="NCBI Taxonomy" id="574963"/>
    <lineage>
        <taxon>Bacteria</taxon>
        <taxon>Pseudomonadati</taxon>
        <taxon>Bacteroidota</taxon>
        <taxon>Flavobacteriia</taxon>
        <taxon>Flavobacteriales</taxon>
        <taxon>Crocinitomicaceae</taxon>
        <taxon>Wandonia</taxon>
    </lineage>
</organism>
<protein>
    <recommendedName>
        <fullName evidence="4">Lipoprotein</fullName>
    </recommendedName>
</protein>
<dbReference type="Proteomes" id="UP001501126">
    <property type="component" value="Unassembled WGS sequence"/>
</dbReference>
<dbReference type="EMBL" id="BAAAFH010000022">
    <property type="protein sequence ID" value="GAA0876674.1"/>
    <property type="molecule type" value="Genomic_DNA"/>
</dbReference>
<sequence>MNSNIFTSTGIALLTLVLFGCATVSSVSQNPAERQQKRKEAIIQSIQNDLTAGQRYINFGFGDEYISKPPSFKPLDSLYAVKYEESRYGGLTRNREQELNTQIADLLSKIQKDTVLFKYEINHLFGIEEQDSILFTSATFVLNTEHEVEKVNIDFLFKDHKKFVNQFTEYMRKESFLYASSSPTDEERQFYNFFSVPFDNAGSAERKGDVIAHILHVMRAAAVQKSLNSELVIKQLILNDITASVKDYKPVTWSSVYTTVDEDNNLNGYFVDHEWSYVNLDGESYTLKRRFEMDVYFRTTSVLAIDKIESEE</sequence>
<feature type="chain" id="PRO_5046925495" description="Lipoprotein" evidence="1">
    <location>
        <begin position="23"/>
        <end position="312"/>
    </location>
</feature>
<evidence type="ECO:0000313" key="3">
    <source>
        <dbReference type="Proteomes" id="UP001501126"/>
    </source>
</evidence>
<feature type="signal peptide" evidence="1">
    <location>
        <begin position="1"/>
        <end position="22"/>
    </location>
</feature>